<dbReference type="AlphaFoldDB" id="A0A841KVG0"/>
<evidence type="ECO:0000256" key="9">
    <source>
        <dbReference type="HAMAP-Rule" id="MF_00275"/>
    </source>
</evidence>
<evidence type="ECO:0000256" key="3">
    <source>
        <dbReference type="ARBA" id="ARBA00022538"/>
    </source>
</evidence>
<dbReference type="GO" id="GO:0005886">
    <property type="term" value="C:plasma membrane"/>
    <property type="evidence" value="ECO:0007669"/>
    <property type="project" value="UniProtKB-SubCell"/>
</dbReference>
<keyword evidence="11" id="KW-1185">Reference proteome</keyword>
<keyword evidence="5 9" id="KW-0630">Potassium</keyword>
<evidence type="ECO:0000256" key="8">
    <source>
        <dbReference type="ARBA" id="ARBA00023136"/>
    </source>
</evidence>
<keyword evidence="8 9" id="KW-0472">Membrane</keyword>
<feature type="transmembrane region" description="Helical" evidence="9">
    <location>
        <begin position="65"/>
        <end position="83"/>
    </location>
</feature>
<dbReference type="GO" id="GO:0008556">
    <property type="term" value="F:P-type potassium transmembrane transporter activity"/>
    <property type="evidence" value="ECO:0007669"/>
    <property type="project" value="InterPro"/>
</dbReference>
<feature type="transmembrane region" description="Helical" evidence="9">
    <location>
        <begin position="265"/>
        <end position="286"/>
    </location>
</feature>
<keyword evidence="3 9" id="KW-0633">Potassium transport</keyword>
<comment type="function">
    <text evidence="9">Part of the high-affinity ATP-driven potassium transport (or Kdp) system, which catalyzes the hydrolysis of ATP coupled with the electrogenic transport of potassium into the cytoplasm. This subunit binds the extracellular potassium ions and delivers the ions to the membrane domain of KdpB through an intramembrane tunnel.</text>
</comment>
<name>A0A841KVG0_9FIRM</name>
<feature type="transmembrane region" description="Helical" evidence="9">
    <location>
        <begin position="129"/>
        <end position="155"/>
    </location>
</feature>
<organism evidence="10 11">
    <name type="scientific">Anaerosolibacter carboniphilus</name>
    <dbReference type="NCBI Taxonomy" id="1417629"/>
    <lineage>
        <taxon>Bacteria</taxon>
        <taxon>Bacillati</taxon>
        <taxon>Bacillota</taxon>
        <taxon>Clostridia</taxon>
        <taxon>Peptostreptococcales</taxon>
        <taxon>Thermotaleaceae</taxon>
        <taxon>Anaerosolibacter</taxon>
    </lineage>
</organism>
<dbReference type="NCBIfam" id="TIGR00680">
    <property type="entry name" value="kdpA"/>
    <property type="match status" value="1"/>
</dbReference>
<dbReference type="RefSeq" id="WP_184307333.1">
    <property type="nucleotide sequence ID" value="NZ_JACHEN010000001.1"/>
</dbReference>
<evidence type="ECO:0000256" key="4">
    <source>
        <dbReference type="ARBA" id="ARBA00022692"/>
    </source>
</evidence>
<dbReference type="Proteomes" id="UP000579281">
    <property type="component" value="Unassembled WGS sequence"/>
</dbReference>
<keyword evidence="4 9" id="KW-0812">Transmembrane</keyword>
<keyword evidence="7 9" id="KW-0406">Ion transport</keyword>
<feature type="transmembrane region" description="Helical" evidence="9">
    <location>
        <begin position="176"/>
        <end position="198"/>
    </location>
</feature>
<evidence type="ECO:0000256" key="5">
    <source>
        <dbReference type="ARBA" id="ARBA00022958"/>
    </source>
</evidence>
<feature type="transmembrane region" description="Helical" evidence="9">
    <location>
        <begin position="439"/>
        <end position="457"/>
    </location>
</feature>
<dbReference type="PANTHER" id="PTHR30607:SF2">
    <property type="entry name" value="POTASSIUM-TRANSPORTING ATPASE POTASSIUM-BINDING SUBUNIT"/>
    <property type="match status" value="1"/>
</dbReference>
<comment type="caution">
    <text evidence="9">Lacks conserved residue(s) required for the propagation of feature annotation.</text>
</comment>
<gene>
    <name evidence="9" type="primary">kdpA</name>
    <name evidence="10" type="ORF">HNQ80_000244</name>
</gene>
<comment type="caution">
    <text evidence="10">The sequence shown here is derived from an EMBL/GenBank/DDBJ whole genome shotgun (WGS) entry which is preliminary data.</text>
</comment>
<comment type="subcellular location">
    <subcellularLocation>
        <location evidence="9">Cell membrane</location>
        <topology evidence="9">Multi-pass membrane protein</topology>
    </subcellularLocation>
</comment>
<dbReference type="GO" id="GO:0030955">
    <property type="term" value="F:potassium ion binding"/>
    <property type="evidence" value="ECO:0007669"/>
    <property type="project" value="UniProtKB-UniRule"/>
</dbReference>
<keyword evidence="6 9" id="KW-1133">Transmembrane helix</keyword>
<evidence type="ECO:0000256" key="1">
    <source>
        <dbReference type="ARBA" id="ARBA00022448"/>
    </source>
</evidence>
<dbReference type="PANTHER" id="PTHR30607">
    <property type="entry name" value="POTASSIUM-TRANSPORTING ATPASE A CHAIN"/>
    <property type="match status" value="1"/>
</dbReference>
<comment type="subunit">
    <text evidence="9">The system is composed of three essential subunits: KdpA, KdpB and KdpC.</text>
</comment>
<dbReference type="Pfam" id="PF03814">
    <property type="entry name" value="KdpA"/>
    <property type="match status" value="1"/>
</dbReference>
<reference evidence="10 11" key="1">
    <citation type="submission" date="2020-08" db="EMBL/GenBank/DDBJ databases">
        <title>Genomic Encyclopedia of Type Strains, Phase IV (KMG-IV): sequencing the most valuable type-strain genomes for metagenomic binning, comparative biology and taxonomic classification.</title>
        <authorList>
            <person name="Goeker M."/>
        </authorList>
    </citation>
    <scope>NUCLEOTIDE SEQUENCE [LARGE SCALE GENOMIC DNA]</scope>
    <source>
        <strain evidence="10 11">DSM 103526</strain>
    </source>
</reference>
<comment type="similarity">
    <text evidence="9">Belongs to the KdpA family.</text>
</comment>
<sequence>MMNIITQIVLYLVILVLLGKPLGKYMAKVYEGEKVILSPVLTPIENFIYRLIGTEKDHEMNWKEYLKAVVMYSVFGFLFVFFIQKLQGILPFNPEKLGSVPSDLAFNTAMSFTTNTNWQAYGGETTLSYFAQMAGLTVQNFISAAGGMSVLFALIRGFSRKETTKIGNFWTDMVRGTLYVLLPLSIILTLMLVSQGVVQNLKPYQQVSLMEPVVLEDGSVITTQTIAVGPAASQIAIKQLGTNGGGFFSVNSAHPLENPTPLSNLLEMLALLLIPLALCFSFGYLVKDMRQGRAIFIAMMIVFVLCLASVVTLEQIGTPQLSQNNQVDLAYSMDQSGGNMEGKEVRFGIVNSSIWATATTAASNGSVNSMHDSYTPLGGLPLMLLMQLGEVIFGGVGSGLYGMLSFVIVAVFVAGLMVGRTPEYLGKKIEPFEMKMASLAVLIPPAVVLIGTAMAAVNPGVMDSLNNPGPHGFSEILYAYSSAGNNNGSAFAGFNANTVFLNITLGIAMMLARFGPMLPMIAIAGSLAKKKTIPVTSGTLVTHNTLFIGLLIAVVLMVGALSFFPALALGPLVEHLQMIFR</sequence>
<evidence type="ECO:0000313" key="11">
    <source>
        <dbReference type="Proteomes" id="UP000579281"/>
    </source>
</evidence>
<protein>
    <recommendedName>
        <fullName evidence="9">Potassium-transporting ATPase potassium-binding subunit</fullName>
    </recommendedName>
    <alternativeName>
        <fullName evidence="9">ATP phosphohydrolase [potassium-transporting] A chain</fullName>
    </alternativeName>
    <alternativeName>
        <fullName evidence="9">Potassium-binding and translocating subunit A</fullName>
    </alternativeName>
    <alternativeName>
        <fullName evidence="9">Potassium-translocating ATPase A chain</fullName>
    </alternativeName>
</protein>
<keyword evidence="1 9" id="KW-0813">Transport</keyword>
<keyword evidence="2 9" id="KW-1003">Cell membrane</keyword>
<feature type="transmembrane region" description="Helical" evidence="9">
    <location>
        <begin position="546"/>
        <end position="568"/>
    </location>
</feature>
<evidence type="ECO:0000256" key="2">
    <source>
        <dbReference type="ARBA" id="ARBA00022475"/>
    </source>
</evidence>
<dbReference type="EMBL" id="JACHEN010000001">
    <property type="protein sequence ID" value="MBB6214175.1"/>
    <property type="molecule type" value="Genomic_DNA"/>
</dbReference>
<dbReference type="InterPro" id="IPR004623">
    <property type="entry name" value="KdpA"/>
</dbReference>
<evidence type="ECO:0000256" key="6">
    <source>
        <dbReference type="ARBA" id="ARBA00022989"/>
    </source>
</evidence>
<evidence type="ECO:0000313" key="10">
    <source>
        <dbReference type="EMBL" id="MBB6214175.1"/>
    </source>
</evidence>
<feature type="transmembrane region" description="Helical" evidence="9">
    <location>
        <begin position="293"/>
        <end position="313"/>
    </location>
</feature>
<accession>A0A841KVG0</accession>
<dbReference type="HAMAP" id="MF_00275">
    <property type="entry name" value="KdpA"/>
    <property type="match status" value="1"/>
</dbReference>
<feature type="transmembrane region" description="Helical" evidence="9">
    <location>
        <begin position="499"/>
        <end position="525"/>
    </location>
</feature>
<proteinExistence type="inferred from homology"/>
<feature type="transmembrane region" description="Helical" evidence="9">
    <location>
        <begin position="391"/>
        <end position="418"/>
    </location>
</feature>
<dbReference type="PIRSF" id="PIRSF001294">
    <property type="entry name" value="K_ATPaseA"/>
    <property type="match status" value="1"/>
</dbReference>
<evidence type="ECO:0000256" key="7">
    <source>
        <dbReference type="ARBA" id="ARBA00023065"/>
    </source>
</evidence>